<evidence type="ECO:0000313" key="3">
    <source>
        <dbReference type="Proteomes" id="UP000325577"/>
    </source>
</evidence>
<dbReference type="AlphaFoldDB" id="A0A5J5B7Y0"/>
<name>A0A5J5B7Y0_9ASTE</name>
<gene>
    <name evidence="2" type="ORF">F0562_028325</name>
</gene>
<evidence type="ECO:0000256" key="1">
    <source>
        <dbReference type="SAM" id="MobiDB-lite"/>
    </source>
</evidence>
<protein>
    <recommendedName>
        <fullName evidence="4">CCHC-type domain-containing protein</fullName>
    </recommendedName>
</protein>
<evidence type="ECO:0008006" key="4">
    <source>
        <dbReference type="Google" id="ProtNLM"/>
    </source>
</evidence>
<sequence length="131" mass="15054">MSRIRIYIQSISYEFWDTIENEYDPPTIVVDGLNVPKPKYKGLQALAQEKEAFSENEEDEDIALPTRRFKRFLQQRNGARRGLQNDEGKKNTKPKGKEKGQCYNCHRYGHISECNAPRNKGKGGKKAYGAT</sequence>
<proteinExistence type="predicted"/>
<dbReference type="EMBL" id="CM018038">
    <property type="protein sequence ID" value="KAA8538694.1"/>
    <property type="molecule type" value="Genomic_DNA"/>
</dbReference>
<evidence type="ECO:0000313" key="2">
    <source>
        <dbReference type="EMBL" id="KAA8538694.1"/>
    </source>
</evidence>
<dbReference type="Proteomes" id="UP000325577">
    <property type="component" value="Linkage Group LG15"/>
</dbReference>
<feature type="region of interest" description="Disordered" evidence="1">
    <location>
        <begin position="74"/>
        <end position="101"/>
    </location>
</feature>
<reference evidence="2 3" key="1">
    <citation type="submission" date="2019-09" db="EMBL/GenBank/DDBJ databases">
        <title>A chromosome-level genome assembly of the Chinese tupelo Nyssa sinensis.</title>
        <authorList>
            <person name="Yang X."/>
            <person name="Kang M."/>
            <person name="Yang Y."/>
            <person name="Xiong H."/>
            <person name="Wang M."/>
            <person name="Zhang Z."/>
            <person name="Wang Z."/>
            <person name="Wu H."/>
            <person name="Ma T."/>
            <person name="Liu J."/>
            <person name="Xi Z."/>
        </authorList>
    </citation>
    <scope>NUCLEOTIDE SEQUENCE [LARGE SCALE GENOMIC DNA]</scope>
    <source>
        <strain evidence="2">J267</strain>
        <tissue evidence="2">Leaf</tissue>
    </source>
</reference>
<organism evidence="2 3">
    <name type="scientific">Nyssa sinensis</name>
    <dbReference type="NCBI Taxonomy" id="561372"/>
    <lineage>
        <taxon>Eukaryota</taxon>
        <taxon>Viridiplantae</taxon>
        <taxon>Streptophyta</taxon>
        <taxon>Embryophyta</taxon>
        <taxon>Tracheophyta</taxon>
        <taxon>Spermatophyta</taxon>
        <taxon>Magnoliopsida</taxon>
        <taxon>eudicotyledons</taxon>
        <taxon>Gunneridae</taxon>
        <taxon>Pentapetalae</taxon>
        <taxon>asterids</taxon>
        <taxon>Cornales</taxon>
        <taxon>Nyssaceae</taxon>
        <taxon>Nyssa</taxon>
    </lineage>
</organism>
<feature type="compositionally biased region" description="Basic and acidic residues" evidence="1">
    <location>
        <begin position="83"/>
        <end position="100"/>
    </location>
</feature>
<keyword evidence="3" id="KW-1185">Reference proteome</keyword>
<accession>A0A5J5B7Y0</accession>